<sequence>MNLGQVLLRRFVGNNKNVPLITQVKLLDNNPAYLNIRYPDEWEFTAFVHDLAPCPKTQTIPSYCRTK</sequence>
<dbReference type="AlphaFoldDB" id="A0A0L8G0H1"/>
<accession>A0A0L8G0H1</accession>
<gene>
    <name evidence="1" type="ORF">OCBIM_22003084mg</name>
</gene>
<name>A0A0L8G0H1_OCTBM</name>
<organism evidence="1">
    <name type="scientific">Octopus bimaculoides</name>
    <name type="common">California two-spotted octopus</name>
    <dbReference type="NCBI Taxonomy" id="37653"/>
    <lineage>
        <taxon>Eukaryota</taxon>
        <taxon>Metazoa</taxon>
        <taxon>Spiralia</taxon>
        <taxon>Lophotrochozoa</taxon>
        <taxon>Mollusca</taxon>
        <taxon>Cephalopoda</taxon>
        <taxon>Coleoidea</taxon>
        <taxon>Octopodiformes</taxon>
        <taxon>Octopoda</taxon>
        <taxon>Incirrata</taxon>
        <taxon>Octopodidae</taxon>
        <taxon>Octopus</taxon>
    </lineage>
</organism>
<proteinExistence type="predicted"/>
<protein>
    <submittedName>
        <fullName evidence="1">Uncharacterized protein</fullName>
    </submittedName>
</protein>
<dbReference type="EMBL" id="KQ424877">
    <property type="protein sequence ID" value="KOF70319.1"/>
    <property type="molecule type" value="Genomic_DNA"/>
</dbReference>
<reference evidence="1" key="1">
    <citation type="submission" date="2015-07" db="EMBL/GenBank/DDBJ databases">
        <title>MeaNS - Measles Nucleotide Surveillance Program.</title>
        <authorList>
            <person name="Tran T."/>
            <person name="Druce J."/>
        </authorList>
    </citation>
    <scope>NUCLEOTIDE SEQUENCE</scope>
    <source>
        <strain evidence="1">UCB-OBI-ISO-001</strain>
        <tissue evidence="1">Gonad</tissue>
    </source>
</reference>
<evidence type="ECO:0000313" key="1">
    <source>
        <dbReference type="EMBL" id="KOF70319.1"/>
    </source>
</evidence>